<dbReference type="Gene3D" id="1.10.3480.10">
    <property type="entry name" value="TorD-like"/>
    <property type="match status" value="1"/>
</dbReference>
<dbReference type="PANTHER" id="PTHR43680:SF2">
    <property type="entry name" value="NITRATE REDUCTASE MOLYBDENUM COFACTOR ASSEMBLY CHAPERONE NARJ"/>
    <property type="match status" value="1"/>
</dbReference>
<dbReference type="EMBL" id="DRMN01000226">
    <property type="protein sequence ID" value="HFB54950.1"/>
    <property type="molecule type" value="Genomic_DNA"/>
</dbReference>
<dbReference type="NCBIfam" id="TIGR00684">
    <property type="entry name" value="narJ"/>
    <property type="match status" value="1"/>
</dbReference>
<evidence type="ECO:0000313" key="3">
    <source>
        <dbReference type="EMBL" id="HFB54950.1"/>
    </source>
</evidence>
<name>A0A7C3FZ99_9PROT</name>
<evidence type="ECO:0000256" key="1">
    <source>
        <dbReference type="ARBA" id="ARBA00023063"/>
    </source>
</evidence>
<feature type="region of interest" description="Disordered" evidence="2">
    <location>
        <begin position="206"/>
        <end position="231"/>
    </location>
</feature>
<dbReference type="InterPro" id="IPR003765">
    <property type="entry name" value="NO3_reductase_chaperone_NarJ"/>
</dbReference>
<dbReference type="SUPFAM" id="SSF89155">
    <property type="entry name" value="TorD-like"/>
    <property type="match status" value="1"/>
</dbReference>
<dbReference type="Pfam" id="PF02613">
    <property type="entry name" value="Nitrate_red_del"/>
    <property type="match status" value="1"/>
</dbReference>
<dbReference type="GO" id="GO:0042128">
    <property type="term" value="P:nitrate assimilation"/>
    <property type="evidence" value="ECO:0007669"/>
    <property type="project" value="UniProtKB-KW"/>
</dbReference>
<comment type="caution">
    <text evidence="3">The sequence shown here is derived from an EMBL/GenBank/DDBJ whole genome shotgun (WGS) entry which is preliminary data.</text>
</comment>
<proteinExistence type="predicted"/>
<protein>
    <submittedName>
        <fullName evidence="3">Nitrate reductase molybdenum cofactor assembly chaperone</fullName>
    </submittedName>
</protein>
<keyword evidence="1" id="KW-0534">Nitrate assimilation</keyword>
<dbReference type="GO" id="GO:0016530">
    <property type="term" value="F:metallochaperone activity"/>
    <property type="evidence" value="ECO:0007669"/>
    <property type="project" value="TreeGrafter"/>
</dbReference>
<feature type="compositionally biased region" description="Basic and acidic residues" evidence="2">
    <location>
        <begin position="222"/>
        <end position="231"/>
    </location>
</feature>
<organism evidence="3">
    <name type="scientific">Hellea balneolensis</name>
    <dbReference type="NCBI Taxonomy" id="287478"/>
    <lineage>
        <taxon>Bacteria</taxon>
        <taxon>Pseudomonadati</taxon>
        <taxon>Pseudomonadota</taxon>
        <taxon>Alphaproteobacteria</taxon>
        <taxon>Maricaulales</taxon>
        <taxon>Robiginitomaculaceae</taxon>
        <taxon>Hellea</taxon>
    </lineage>
</organism>
<accession>A0A7C3FZ99</accession>
<sequence length="231" mass="25477">MRTLRVLSRLLAYPDEELLSQTSALKDVVVEDGFLKAKTVKKLNKFIDDLGGSDLLDAQETYVELFDRGRAHCLHLFEHVHGESRLRGQAMLDLSERYAEKGLHVGVGELPDYLPVFLEFISICEPEEGLETLAQAAPVIATIGEKLRRKKSGYATVFGAIVELSGAKLSQKDIDKAADASLPNIKTLDELDEQWQEPDAFGKFANATDCGSCDPMPLQPAQKDEQQGVTS</sequence>
<dbReference type="InterPro" id="IPR036411">
    <property type="entry name" value="TorD-like_sf"/>
</dbReference>
<dbReference type="GO" id="GO:0051131">
    <property type="term" value="P:chaperone-mediated protein complex assembly"/>
    <property type="evidence" value="ECO:0007669"/>
    <property type="project" value="InterPro"/>
</dbReference>
<reference evidence="3" key="1">
    <citation type="journal article" date="2020" name="mSystems">
        <title>Genome- and Community-Level Interaction Insights into Carbon Utilization and Element Cycling Functions of Hydrothermarchaeota in Hydrothermal Sediment.</title>
        <authorList>
            <person name="Zhou Z."/>
            <person name="Liu Y."/>
            <person name="Xu W."/>
            <person name="Pan J."/>
            <person name="Luo Z.H."/>
            <person name="Li M."/>
        </authorList>
    </citation>
    <scope>NUCLEOTIDE SEQUENCE [LARGE SCALE GENOMIC DNA]</scope>
    <source>
        <strain evidence="3">HyVt-489</strain>
    </source>
</reference>
<dbReference type="Proteomes" id="UP000886042">
    <property type="component" value="Unassembled WGS sequence"/>
</dbReference>
<dbReference type="GO" id="GO:0051082">
    <property type="term" value="F:unfolded protein binding"/>
    <property type="evidence" value="ECO:0007669"/>
    <property type="project" value="InterPro"/>
</dbReference>
<gene>
    <name evidence="3" type="primary">narJ</name>
    <name evidence="3" type="ORF">ENJ46_03415</name>
</gene>
<evidence type="ECO:0000256" key="2">
    <source>
        <dbReference type="SAM" id="MobiDB-lite"/>
    </source>
</evidence>
<dbReference type="InterPro" id="IPR020945">
    <property type="entry name" value="DMSO/NO3_reduct_chaperone"/>
</dbReference>
<dbReference type="PANTHER" id="PTHR43680">
    <property type="entry name" value="NITRATE REDUCTASE MOLYBDENUM COFACTOR ASSEMBLY CHAPERONE"/>
    <property type="match status" value="1"/>
</dbReference>
<dbReference type="AlphaFoldDB" id="A0A7C3FZ99"/>